<evidence type="ECO:0000256" key="1">
    <source>
        <dbReference type="SAM" id="Coils"/>
    </source>
</evidence>
<organism evidence="3 4">
    <name type="scientific">Vitrella brassicaformis (strain CCMP3155)</name>
    <dbReference type="NCBI Taxonomy" id="1169540"/>
    <lineage>
        <taxon>Eukaryota</taxon>
        <taxon>Sar</taxon>
        <taxon>Alveolata</taxon>
        <taxon>Colpodellida</taxon>
        <taxon>Vitrellaceae</taxon>
        <taxon>Vitrella</taxon>
    </lineage>
</organism>
<evidence type="ECO:0000256" key="2">
    <source>
        <dbReference type="SAM" id="MobiDB-lite"/>
    </source>
</evidence>
<accession>A0A0G4EIE8</accession>
<keyword evidence="4" id="KW-1185">Reference proteome</keyword>
<evidence type="ECO:0000313" key="4">
    <source>
        <dbReference type="Proteomes" id="UP000041254"/>
    </source>
</evidence>
<reference evidence="3 4" key="1">
    <citation type="submission" date="2014-11" db="EMBL/GenBank/DDBJ databases">
        <authorList>
            <person name="Zhu J."/>
            <person name="Qi W."/>
            <person name="Song R."/>
        </authorList>
    </citation>
    <scope>NUCLEOTIDE SEQUENCE [LARGE SCALE GENOMIC DNA]</scope>
</reference>
<name>A0A0G4EIE8_VITBC</name>
<keyword evidence="1" id="KW-0175">Coiled coil</keyword>
<dbReference type="AlphaFoldDB" id="A0A0G4EIE8"/>
<dbReference type="VEuPathDB" id="CryptoDB:Vbra_20391"/>
<sequence length="581" mass="62118">MMSGFKKRKGAPDGDSDDQLPFRSTRPAFVTDALHSVASSFDDAGRALAFKRQTLEELQKDQQRLLSEISWQEDAAGDANEMLPLSAGGTLFKVPRGLLTKKADSLLAFIFSGHLDGRLVRCTDGSHCIFMDLDGSIFEKIIHTLATSDGSSSASQAQGTADPDEAFFFDVLVSKPLPTVTTSPGPPPPHMDAPAMPHTTGVQEAMPSSAALMDSIKSVCVGYMKKHAAVDAQIDAVKRVMRQLEDRMKLAEPWLQPSTGGGVGVVSVSVMGMTLSTTTATVEACGGGDSPFANRFNGASLDATSPGLVRKAINFARRHRIAPSQSLPITPSQQSSANDTLELRRTLEMFGLVGSHAHCVQRIAPSMGGPGKGLLAGRAELNRLVGWLEEEWNKPVEDIQCTFTCSLAAAYDRAAFLASIPAPEAEKGWVLLLKKGEQVVGGASPKGLKTDTEWLRAASPNGPRIDCYERSSQEPIPFLFKLTDAHHPDTVAKKTGDTSAVAAGSRLLSLCIMAGVDISHALWVELASPFHHGARILTSKEAERPLMSGPARVEGGFHTVCGGWDVVEVWQVAYMGQRAMG</sequence>
<gene>
    <name evidence="3" type="ORF">Vbra_20391</name>
</gene>
<protein>
    <recommendedName>
        <fullName evidence="5">Potassium channel tetramerisation-type BTB domain-containing protein</fullName>
    </recommendedName>
</protein>
<proteinExistence type="predicted"/>
<dbReference type="Gene3D" id="3.30.710.10">
    <property type="entry name" value="Potassium Channel Kv1.1, Chain A"/>
    <property type="match status" value="1"/>
</dbReference>
<dbReference type="Proteomes" id="UP000041254">
    <property type="component" value="Unassembled WGS sequence"/>
</dbReference>
<dbReference type="EMBL" id="CDMY01000246">
    <property type="protein sequence ID" value="CEL96773.1"/>
    <property type="molecule type" value="Genomic_DNA"/>
</dbReference>
<dbReference type="PhylomeDB" id="A0A0G4EIE8"/>
<dbReference type="OrthoDB" id="431168at2759"/>
<feature type="coiled-coil region" evidence="1">
    <location>
        <begin position="48"/>
        <end position="75"/>
    </location>
</feature>
<evidence type="ECO:0000313" key="3">
    <source>
        <dbReference type="EMBL" id="CEL96773.1"/>
    </source>
</evidence>
<evidence type="ECO:0008006" key="5">
    <source>
        <dbReference type="Google" id="ProtNLM"/>
    </source>
</evidence>
<dbReference type="InterPro" id="IPR011333">
    <property type="entry name" value="SKP1/BTB/POZ_sf"/>
</dbReference>
<dbReference type="SUPFAM" id="SSF54695">
    <property type="entry name" value="POZ domain"/>
    <property type="match status" value="1"/>
</dbReference>
<dbReference type="InParanoid" id="A0A0G4EIE8"/>
<feature type="region of interest" description="Disordered" evidence="2">
    <location>
        <begin position="1"/>
        <end position="23"/>
    </location>
</feature>